<gene>
    <name evidence="1" type="ORF">MCHLO_07369</name>
</gene>
<protein>
    <submittedName>
        <fullName evidence="1">Uncharacterized protein</fullName>
    </submittedName>
</protein>
<sequence length="67" mass="7067">MSSIPRLPSRRLRCCRGGSELFVAGIAVLLAYRPNPDCALDPVNSATNIPASIPTGRLHCATVSSES</sequence>
<name>A0ABQ0LG19_MYCCL</name>
<dbReference type="EMBL" id="DF846235">
    <property type="protein sequence ID" value="GAT50091.1"/>
    <property type="molecule type" value="Genomic_DNA"/>
</dbReference>
<evidence type="ECO:0000313" key="2">
    <source>
        <dbReference type="Proteomes" id="UP000815677"/>
    </source>
</evidence>
<proteinExistence type="predicted"/>
<reference evidence="1" key="1">
    <citation type="submission" date="2014-09" db="EMBL/GenBank/DDBJ databases">
        <title>Genome sequence of the luminous mushroom Mycena chlorophos for searching fungal bioluminescence genes.</title>
        <authorList>
            <person name="Tanaka Y."/>
            <person name="Kasuga D."/>
            <person name="Oba Y."/>
            <person name="Hase S."/>
            <person name="Sato K."/>
            <person name="Oba Y."/>
            <person name="Sakakibara Y."/>
        </authorList>
    </citation>
    <scope>NUCLEOTIDE SEQUENCE</scope>
</reference>
<dbReference type="Proteomes" id="UP000815677">
    <property type="component" value="Unassembled WGS sequence"/>
</dbReference>
<keyword evidence="2" id="KW-1185">Reference proteome</keyword>
<organism evidence="1 2">
    <name type="scientific">Mycena chlorophos</name>
    <name type="common">Agaric fungus</name>
    <name type="synonym">Agaricus chlorophos</name>
    <dbReference type="NCBI Taxonomy" id="658473"/>
    <lineage>
        <taxon>Eukaryota</taxon>
        <taxon>Fungi</taxon>
        <taxon>Dikarya</taxon>
        <taxon>Basidiomycota</taxon>
        <taxon>Agaricomycotina</taxon>
        <taxon>Agaricomycetes</taxon>
        <taxon>Agaricomycetidae</taxon>
        <taxon>Agaricales</taxon>
        <taxon>Marasmiineae</taxon>
        <taxon>Mycenaceae</taxon>
        <taxon>Mycena</taxon>
    </lineage>
</organism>
<evidence type="ECO:0000313" key="1">
    <source>
        <dbReference type="EMBL" id="GAT50091.1"/>
    </source>
</evidence>
<accession>A0ABQ0LG19</accession>